<dbReference type="OrthoDB" id="3826692at2"/>
<protein>
    <recommendedName>
        <fullName evidence="1">PH domain-containing protein</fullName>
    </recommendedName>
</protein>
<dbReference type="Proteomes" id="UP000277094">
    <property type="component" value="Unassembled WGS sequence"/>
</dbReference>
<proteinExistence type="predicted"/>
<evidence type="ECO:0000313" key="2">
    <source>
        <dbReference type="EMBL" id="RNL79228.1"/>
    </source>
</evidence>
<dbReference type="EMBL" id="RJSG01000002">
    <property type="protein sequence ID" value="RNL79228.1"/>
    <property type="molecule type" value="Genomic_DNA"/>
</dbReference>
<accession>A0A3N0DUE9</accession>
<sequence length="165" mass="17703">MGLFKRASDGIAELVPIPPIADLPPAKLQASARYLGTLDADGRRVIGHSLSARSAARLSLSAEAIDVVRIAGSFRIRTEALRGARGDRQFGGKPVPDLLVIRWQHDGRDWETGFRLDAAKSVRDVAKAQLGKNTGPAQPEVGAWVRTISKLVRTNTNGKAGESND</sequence>
<feature type="domain" description="PH" evidence="1">
    <location>
        <begin position="22"/>
        <end position="127"/>
    </location>
</feature>
<reference evidence="2 3" key="1">
    <citation type="submission" date="2018-11" db="EMBL/GenBank/DDBJ databases">
        <authorList>
            <person name="Li F."/>
        </authorList>
    </citation>
    <scope>NUCLEOTIDE SEQUENCE [LARGE SCALE GENOMIC DNA]</scope>
    <source>
        <strain evidence="2 3">KIS18-7</strain>
    </source>
</reference>
<organism evidence="2 3">
    <name type="scientific">Nocardioides marmorisolisilvae</name>
    <dbReference type="NCBI Taxonomy" id="1542737"/>
    <lineage>
        <taxon>Bacteria</taxon>
        <taxon>Bacillati</taxon>
        <taxon>Actinomycetota</taxon>
        <taxon>Actinomycetes</taxon>
        <taxon>Propionibacteriales</taxon>
        <taxon>Nocardioidaceae</taxon>
        <taxon>Nocardioides</taxon>
    </lineage>
</organism>
<evidence type="ECO:0000313" key="3">
    <source>
        <dbReference type="Proteomes" id="UP000277094"/>
    </source>
</evidence>
<dbReference type="Pfam" id="PF25362">
    <property type="entry name" value="bPH_11"/>
    <property type="match status" value="1"/>
</dbReference>
<name>A0A3N0DUE9_9ACTN</name>
<dbReference type="InterPro" id="IPR057446">
    <property type="entry name" value="PH_bac"/>
</dbReference>
<dbReference type="RefSeq" id="WP_123233730.1">
    <property type="nucleotide sequence ID" value="NZ_RJSG01000002.1"/>
</dbReference>
<dbReference type="AlphaFoldDB" id="A0A3N0DUE9"/>
<keyword evidence="3" id="KW-1185">Reference proteome</keyword>
<gene>
    <name evidence="2" type="ORF">EFL95_09415</name>
</gene>
<comment type="caution">
    <text evidence="2">The sequence shown here is derived from an EMBL/GenBank/DDBJ whole genome shotgun (WGS) entry which is preliminary data.</text>
</comment>
<evidence type="ECO:0000259" key="1">
    <source>
        <dbReference type="Pfam" id="PF25362"/>
    </source>
</evidence>